<protein>
    <recommendedName>
        <fullName evidence="1">VOC domain-containing protein</fullName>
    </recommendedName>
</protein>
<evidence type="ECO:0000313" key="7">
    <source>
        <dbReference type="Proteomes" id="UP000643672"/>
    </source>
</evidence>
<evidence type="ECO:0000259" key="1">
    <source>
        <dbReference type="PROSITE" id="PS51819"/>
    </source>
</evidence>
<dbReference type="EMBL" id="CP024634">
    <property type="protein sequence ID" value="AYQ57777.1"/>
    <property type="molecule type" value="Genomic_DNA"/>
</dbReference>
<name>A0A1J5TX63_9GAMM</name>
<reference evidence="4" key="2">
    <citation type="journal article" date="2017" name="Stand. Genomic Sci.">
        <title>Genome sequence of the sulfur-oxidizing Bathymodiolus thermophilus gill endosymbiont.</title>
        <authorList>
            <person name="Ponnudurai R."/>
            <person name="Sayavedra L."/>
            <person name="Kleiner M."/>
            <person name="Heiden S.E."/>
            <person name="Thurmer A."/>
            <person name="Felbeck H."/>
            <person name="Schluter R."/>
            <person name="Sievert S.M."/>
            <person name="Daniel R."/>
            <person name="Schweder T."/>
            <person name="Markert S."/>
        </authorList>
    </citation>
    <scope>NUCLEOTIDE SEQUENCE</scope>
    <source>
        <strain evidence="4">BAT/CrabSpa'14</strain>
    </source>
</reference>
<accession>A0A1J5TX63</accession>
<dbReference type="InterPro" id="IPR029068">
    <property type="entry name" value="Glyas_Bleomycin-R_OHBP_Dase"/>
</dbReference>
<evidence type="ECO:0000313" key="5">
    <source>
        <dbReference type="Proteomes" id="UP000182798"/>
    </source>
</evidence>
<gene>
    <name evidence="4" type="ORF">BGC33_14840</name>
    <name evidence="2" type="ORF">MS2017_2125</name>
    <name evidence="3" type="ORF">THERMOS_664</name>
</gene>
<dbReference type="PROSITE" id="PS51819">
    <property type="entry name" value="VOC"/>
    <property type="match status" value="1"/>
</dbReference>
<proteinExistence type="predicted"/>
<dbReference type="InterPro" id="IPR041581">
    <property type="entry name" value="Glyoxalase_6"/>
</dbReference>
<evidence type="ECO:0000313" key="4">
    <source>
        <dbReference type="EMBL" id="OIR24804.1"/>
    </source>
</evidence>
<organism evidence="4 5">
    <name type="scientific">Bathymodiolus thermophilus thioautotrophic gill symbiont</name>
    <dbReference type="NCBI Taxonomy" id="2360"/>
    <lineage>
        <taxon>Bacteria</taxon>
        <taxon>Pseudomonadati</taxon>
        <taxon>Pseudomonadota</taxon>
        <taxon>Gammaproteobacteria</taxon>
        <taxon>sulfur-oxidizing symbionts</taxon>
    </lineage>
</organism>
<dbReference type="Pfam" id="PF18029">
    <property type="entry name" value="Glyoxalase_6"/>
    <property type="match status" value="1"/>
</dbReference>
<keyword evidence="7" id="KW-1185">Reference proteome</keyword>
<dbReference type="EMBL" id="MIQH01000508">
    <property type="protein sequence ID" value="OIR24804.1"/>
    <property type="molecule type" value="Genomic_DNA"/>
</dbReference>
<reference evidence="3 7" key="4">
    <citation type="submission" date="2020-05" db="EMBL/GenBank/DDBJ databases">
        <authorList>
            <person name="Petersen J."/>
            <person name="Sayavedra L."/>
        </authorList>
    </citation>
    <scope>NUCLEOTIDE SEQUENCE [LARGE SCALE GENOMIC DNA]</scope>
    <source>
        <strain evidence="3">B thermophilus SOXS</strain>
    </source>
</reference>
<dbReference type="RefSeq" id="WP_071564101.1">
    <property type="nucleotide sequence ID" value="NZ_CAESAQ020000040.1"/>
</dbReference>
<dbReference type="Proteomes" id="UP000182798">
    <property type="component" value="Unassembled WGS sequence"/>
</dbReference>
<reference evidence="5" key="1">
    <citation type="submission" date="2016-09" db="EMBL/GenBank/DDBJ databases">
        <title>Genome Sequence of Bathymodiolus thermophilus sulfur-oxidizing gill endosymbiont.</title>
        <authorList>
            <person name="Ponnudurai R."/>
            <person name="Kleiner M."/>
            <person name="Sayavedra L."/>
            <person name="Thuermer A."/>
            <person name="Felbeck H."/>
            <person name="Schlueter R."/>
            <person name="Schweder T."/>
            <person name="Markert S."/>
        </authorList>
    </citation>
    <scope>NUCLEOTIDE SEQUENCE [LARGE SCALE GENOMIC DNA]</scope>
    <source>
        <strain evidence="5">BAT/CrabSpa'14</strain>
    </source>
</reference>
<evidence type="ECO:0000313" key="2">
    <source>
        <dbReference type="EMBL" id="AYQ57777.1"/>
    </source>
</evidence>
<dbReference type="Proteomes" id="UP000278334">
    <property type="component" value="Chromosome"/>
</dbReference>
<reference evidence="2 6" key="3">
    <citation type="submission" date="2017-11" db="EMBL/GenBank/DDBJ databases">
        <title>Genome sequence of the bacterial symbiont EPR9N from a vent mussel Bathymodiolus thermophilus.</title>
        <authorList>
            <person name="Won Y.-J."/>
        </authorList>
    </citation>
    <scope>NUCLEOTIDE SEQUENCE [LARGE SCALE GENOMIC DNA]</scope>
    <source>
        <strain evidence="2 6">EPR9N</strain>
    </source>
</reference>
<sequence>MIKISISIDVSNLKEAEKFYVEALGCKKVRNQGSDMVVLSVENSDIYLQEKEPGSSPLKSSDVVRDYGRHWTPIHLDFLCENVDELVSKIVTLGGVHEGGDSGDWGSIAYCSDPFGNGFCVINE</sequence>
<dbReference type="EMBL" id="CAESAQ020000040">
    <property type="protein sequence ID" value="CAB5497401.1"/>
    <property type="molecule type" value="Genomic_DNA"/>
</dbReference>
<dbReference type="Gene3D" id="3.10.180.10">
    <property type="entry name" value="2,3-Dihydroxybiphenyl 1,2-Dioxygenase, domain 1"/>
    <property type="match status" value="1"/>
</dbReference>
<evidence type="ECO:0000313" key="3">
    <source>
        <dbReference type="EMBL" id="CAB5497401.1"/>
    </source>
</evidence>
<feature type="domain" description="VOC" evidence="1">
    <location>
        <begin position="1"/>
        <end position="124"/>
    </location>
</feature>
<evidence type="ECO:0000313" key="6">
    <source>
        <dbReference type="Proteomes" id="UP000278334"/>
    </source>
</evidence>
<dbReference type="Proteomes" id="UP000643672">
    <property type="component" value="Unassembled WGS sequence"/>
</dbReference>
<dbReference type="OrthoDB" id="793940at2"/>
<dbReference type="SUPFAM" id="SSF54593">
    <property type="entry name" value="Glyoxalase/Bleomycin resistance protein/Dihydroxybiphenyl dioxygenase"/>
    <property type="match status" value="1"/>
</dbReference>
<dbReference type="KEGG" id="bthg:MS2017_2125"/>
<dbReference type="InterPro" id="IPR037523">
    <property type="entry name" value="VOC_core"/>
</dbReference>
<dbReference type="AlphaFoldDB" id="A0A1J5TX63"/>